<accession>A0ABP0B0L3</accession>
<dbReference type="Pfam" id="PF00026">
    <property type="entry name" value="Asp"/>
    <property type="match status" value="1"/>
</dbReference>
<proteinExistence type="inferred from homology"/>
<evidence type="ECO:0000256" key="3">
    <source>
        <dbReference type="SAM" id="Phobius"/>
    </source>
</evidence>
<evidence type="ECO:0000256" key="1">
    <source>
        <dbReference type="ARBA" id="ARBA00007447"/>
    </source>
</evidence>
<evidence type="ECO:0000313" key="5">
    <source>
        <dbReference type="EMBL" id="CAK7212879.1"/>
    </source>
</evidence>
<reference evidence="5 6" key="1">
    <citation type="submission" date="2024-01" db="EMBL/GenBank/DDBJ databases">
        <authorList>
            <person name="Allen C."/>
            <person name="Tagirdzhanova G."/>
        </authorList>
    </citation>
    <scope>NUCLEOTIDE SEQUENCE [LARGE SCALE GENOMIC DNA]</scope>
</reference>
<dbReference type="InterPro" id="IPR033121">
    <property type="entry name" value="PEPTIDASE_A1"/>
</dbReference>
<comment type="similarity">
    <text evidence="1">Belongs to the peptidase A1 family.</text>
</comment>
<keyword evidence="3" id="KW-0812">Transmembrane</keyword>
<dbReference type="InterPro" id="IPR021109">
    <property type="entry name" value="Peptidase_aspartic_dom_sf"/>
</dbReference>
<dbReference type="SUPFAM" id="SSF50630">
    <property type="entry name" value="Acid proteases"/>
    <property type="match status" value="1"/>
</dbReference>
<feature type="region of interest" description="Disordered" evidence="2">
    <location>
        <begin position="504"/>
        <end position="529"/>
    </location>
</feature>
<evidence type="ECO:0000259" key="4">
    <source>
        <dbReference type="PROSITE" id="PS51767"/>
    </source>
</evidence>
<dbReference type="Proteomes" id="UP001642405">
    <property type="component" value="Unassembled WGS sequence"/>
</dbReference>
<dbReference type="PROSITE" id="PS51767">
    <property type="entry name" value="PEPTIDASE_A1"/>
    <property type="match status" value="1"/>
</dbReference>
<keyword evidence="6" id="KW-1185">Reference proteome</keyword>
<dbReference type="InterPro" id="IPR001461">
    <property type="entry name" value="Aspartic_peptidase_A1"/>
</dbReference>
<keyword evidence="3" id="KW-1133">Transmembrane helix</keyword>
<gene>
    <name evidence="5" type="ORF">SCUCBS95973_001610</name>
</gene>
<protein>
    <recommendedName>
        <fullName evidence="4">Peptidase A1 domain-containing protein</fullName>
    </recommendedName>
</protein>
<evidence type="ECO:0000256" key="2">
    <source>
        <dbReference type="SAM" id="MobiDB-lite"/>
    </source>
</evidence>
<dbReference type="Gene3D" id="2.40.70.10">
    <property type="entry name" value="Acid Proteases"/>
    <property type="match status" value="2"/>
</dbReference>
<feature type="region of interest" description="Disordered" evidence="2">
    <location>
        <begin position="405"/>
        <end position="427"/>
    </location>
</feature>
<sequence>MSAVDINAFSEGNDGPWSSFFLRVGTPQQYVRALVSTVSPETLVVSSGVGCSSAAFRTAQGQADVPSDCPSSRGLLFQANASSTWLDEGLYGINDGRVGLEANLGYTQAAEFGLETLGTGLLSGSSGGPALPNQTVAIIGTASPFYLGILGLGTQPVNFTTLGNVSAPSYFTSLKTQGYIPSLSWSYTAGAIYRLREVYGQLIFGGYDASRFVENDVVFTMAGDVTRDLVVALQSITYSGGSSGESQSLLATPVNIFIDSTDPFLWLPADACAAFEAAFGLELDVDTGLYLVNSTHHTTLLGTDAQVALQLSDVLQGGATVTVVLPYQAFDLQVSSPLVANGTSYYFPLKKAANSTQYTLGRTFLQEAYLSTDYERGVFNVSQCAWVEGAASTIVPIAPLASTGTSGGTSPTSSGVPSQPSSSTSTKSHSLGAGVIAVVVVGVVAALGLALGVWALWRRQLRKKTAAAVLAALASRNGGQEQPPDTADKKVLDDETAWAIELGDGLDDALSSRSPRPNPEPRSMSVRHSELSADTAIYQMSDSGTTDGMHVERFNIPSVIHEIM</sequence>
<dbReference type="EMBL" id="CAWUHB010000006">
    <property type="protein sequence ID" value="CAK7212879.1"/>
    <property type="molecule type" value="Genomic_DNA"/>
</dbReference>
<organism evidence="5 6">
    <name type="scientific">Sporothrix curviconia</name>
    <dbReference type="NCBI Taxonomy" id="1260050"/>
    <lineage>
        <taxon>Eukaryota</taxon>
        <taxon>Fungi</taxon>
        <taxon>Dikarya</taxon>
        <taxon>Ascomycota</taxon>
        <taxon>Pezizomycotina</taxon>
        <taxon>Sordariomycetes</taxon>
        <taxon>Sordariomycetidae</taxon>
        <taxon>Ophiostomatales</taxon>
        <taxon>Ophiostomataceae</taxon>
        <taxon>Sporothrix</taxon>
    </lineage>
</organism>
<feature type="transmembrane region" description="Helical" evidence="3">
    <location>
        <begin position="431"/>
        <end position="457"/>
    </location>
</feature>
<evidence type="ECO:0000313" key="6">
    <source>
        <dbReference type="Proteomes" id="UP001642405"/>
    </source>
</evidence>
<feature type="domain" description="Peptidase A1" evidence="4">
    <location>
        <begin position="18"/>
        <end position="382"/>
    </location>
</feature>
<comment type="caution">
    <text evidence="5">The sequence shown here is derived from an EMBL/GenBank/DDBJ whole genome shotgun (WGS) entry which is preliminary data.</text>
</comment>
<keyword evidence="3" id="KW-0472">Membrane</keyword>
<name>A0ABP0B0L3_9PEZI</name>
<dbReference type="PRINTS" id="PR00792">
    <property type="entry name" value="PEPSIN"/>
</dbReference>